<reference evidence="2" key="1">
    <citation type="submission" date="2013-04" db="EMBL/GenBank/DDBJ databases">
        <title>The genome sequencing project of 58 acetic acid bacteria.</title>
        <authorList>
            <person name="Okamoto-Kainuma A."/>
            <person name="Ishikawa M."/>
            <person name="Umino S."/>
            <person name="Koizumi Y."/>
            <person name="Shiwa Y."/>
            <person name="Yoshikawa H."/>
            <person name="Matsutani M."/>
            <person name="Matsushita K."/>
        </authorList>
    </citation>
    <scope>NUCLEOTIDE SEQUENCE</scope>
    <source>
        <strain evidence="2">NRIC 0228</strain>
    </source>
</reference>
<evidence type="ECO:0000259" key="1">
    <source>
        <dbReference type="Pfam" id="PF13403"/>
    </source>
</evidence>
<feature type="domain" description="Hedgehog/Intein (Hint)" evidence="1">
    <location>
        <begin position="17"/>
        <end position="62"/>
    </location>
</feature>
<dbReference type="InterPro" id="IPR028992">
    <property type="entry name" value="Hedgehog/Intein_dom"/>
</dbReference>
<name>A0ABQ0QEZ6_9PROT</name>
<keyword evidence="3" id="KW-1185">Reference proteome</keyword>
<organism evidence="2 3">
    <name type="scientific">Gluconobacter frateurii NRIC 0228</name>
    <dbReference type="NCBI Taxonomy" id="1307946"/>
    <lineage>
        <taxon>Bacteria</taxon>
        <taxon>Pseudomonadati</taxon>
        <taxon>Pseudomonadota</taxon>
        <taxon>Alphaproteobacteria</taxon>
        <taxon>Acetobacterales</taxon>
        <taxon>Acetobacteraceae</taxon>
        <taxon>Gluconobacter</taxon>
    </lineage>
</organism>
<dbReference type="Pfam" id="PF13403">
    <property type="entry name" value="Hint_2"/>
    <property type="match status" value="1"/>
</dbReference>
<dbReference type="EMBL" id="BAQW01000013">
    <property type="protein sequence ID" value="GBR16687.1"/>
    <property type="molecule type" value="Genomic_DNA"/>
</dbReference>
<protein>
    <recommendedName>
        <fullName evidence="1">Hedgehog/Intein (Hint) domain-containing protein</fullName>
    </recommendedName>
</protein>
<gene>
    <name evidence="2" type="ORF">AA0228_2837</name>
</gene>
<comment type="caution">
    <text evidence="2">The sequence shown here is derived from an EMBL/GenBank/DDBJ whole genome shotgun (WGS) entry which is preliminary data.</text>
</comment>
<evidence type="ECO:0000313" key="3">
    <source>
        <dbReference type="Proteomes" id="UP001061070"/>
    </source>
</evidence>
<dbReference type="Proteomes" id="UP001061070">
    <property type="component" value="Unassembled WGS sequence"/>
</dbReference>
<proteinExistence type="predicted"/>
<accession>A0ABQ0QEZ6</accession>
<sequence>MEIAKYTDRSLLLQDVVCFLPGSMIATPAEEFAVETLRPGMSVLTFDHGGATPKDIIWVGCQCASPHL</sequence>
<evidence type="ECO:0000313" key="2">
    <source>
        <dbReference type="EMBL" id="GBR16687.1"/>
    </source>
</evidence>